<proteinExistence type="predicted"/>
<feature type="chain" id="PRO_5038507642" evidence="1">
    <location>
        <begin position="25"/>
        <end position="180"/>
    </location>
</feature>
<name>A0A1C5AF84_9ACTN</name>
<dbReference type="EMBL" id="LT607410">
    <property type="protein sequence ID" value="SCF43736.1"/>
    <property type="molecule type" value="Genomic_DNA"/>
</dbReference>
<dbReference type="AlphaFoldDB" id="A0A1C5AF84"/>
<keyword evidence="1" id="KW-0732">Signal</keyword>
<protein>
    <submittedName>
        <fullName evidence="2">Uncharacterized protein</fullName>
    </submittedName>
</protein>
<organism evidence="2 3">
    <name type="scientific">Micromonospora purpureochromogenes</name>
    <dbReference type="NCBI Taxonomy" id="47872"/>
    <lineage>
        <taxon>Bacteria</taxon>
        <taxon>Bacillati</taxon>
        <taxon>Actinomycetota</taxon>
        <taxon>Actinomycetes</taxon>
        <taxon>Micromonosporales</taxon>
        <taxon>Micromonosporaceae</taxon>
        <taxon>Micromonospora</taxon>
    </lineage>
</organism>
<reference evidence="2 3" key="1">
    <citation type="submission" date="2016-06" db="EMBL/GenBank/DDBJ databases">
        <authorList>
            <person name="Kjaerup R.B."/>
            <person name="Dalgaard T.S."/>
            <person name="Juul-Madsen H.R."/>
        </authorList>
    </citation>
    <scope>NUCLEOTIDE SEQUENCE [LARGE SCALE GENOMIC DNA]</scope>
    <source>
        <strain evidence="2 3">DSM 43821</strain>
    </source>
</reference>
<evidence type="ECO:0000256" key="1">
    <source>
        <dbReference type="SAM" id="SignalP"/>
    </source>
</evidence>
<evidence type="ECO:0000313" key="3">
    <source>
        <dbReference type="Proteomes" id="UP000198228"/>
    </source>
</evidence>
<dbReference type="Proteomes" id="UP000198228">
    <property type="component" value="Chromosome I"/>
</dbReference>
<sequence length="180" mass="18247">MTPARRRLAVVAVGLATLAAAGTAAVVAGRPQALQGTAAPPSASASGSDGTVTVTVADAADPTRVNDELRRIGARATLVKTRPEAACPPGDRGAQVRSDPSVMLGPDAAVTLTRPEAGLLVIHPDRIPAGLMLAVHLRQQEVNGSYLSGWAFYRLPGPGCVVAGADRSFDEPAPSGSGPR</sequence>
<gene>
    <name evidence="2" type="ORF">GA0074696_5871</name>
</gene>
<feature type="signal peptide" evidence="1">
    <location>
        <begin position="1"/>
        <end position="24"/>
    </location>
</feature>
<accession>A0A1C5AF84</accession>
<evidence type="ECO:0000313" key="2">
    <source>
        <dbReference type="EMBL" id="SCF43736.1"/>
    </source>
</evidence>